<name>A0AA38JHV3_9AGAR</name>
<evidence type="ECO:0000256" key="1">
    <source>
        <dbReference type="SAM" id="Phobius"/>
    </source>
</evidence>
<keyword evidence="1" id="KW-1133">Transmembrane helix</keyword>
<organism evidence="2 3">
    <name type="scientific">Lentinula guzmanii</name>
    <dbReference type="NCBI Taxonomy" id="2804957"/>
    <lineage>
        <taxon>Eukaryota</taxon>
        <taxon>Fungi</taxon>
        <taxon>Dikarya</taxon>
        <taxon>Basidiomycota</taxon>
        <taxon>Agaricomycotina</taxon>
        <taxon>Agaricomycetes</taxon>
        <taxon>Agaricomycetidae</taxon>
        <taxon>Agaricales</taxon>
        <taxon>Marasmiineae</taxon>
        <taxon>Omphalotaceae</taxon>
        <taxon>Lentinula</taxon>
    </lineage>
</organism>
<reference evidence="2" key="1">
    <citation type="submission" date="2022-08" db="EMBL/GenBank/DDBJ databases">
        <authorList>
            <consortium name="DOE Joint Genome Institute"/>
            <person name="Min B."/>
            <person name="Sierra-Patev S."/>
            <person name="Naranjo-Ortiz M."/>
            <person name="Looney B."/>
            <person name="Konkel Z."/>
            <person name="Slot J.C."/>
            <person name="Sakamoto Y."/>
            <person name="Steenwyk J.L."/>
            <person name="Rokas A."/>
            <person name="Carro J."/>
            <person name="Camarero S."/>
            <person name="Ferreira P."/>
            <person name="Molpeceres G."/>
            <person name="Ruiz-duenas F.J."/>
            <person name="Serrano A."/>
            <person name="Henrissat B."/>
            <person name="Drula E."/>
            <person name="Hughes K.W."/>
            <person name="Mata J.L."/>
            <person name="Ishikawa N.K."/>
            <person name="Vargas-Isla R."/>
            <person name="Ushijima S."/>
            <person name="Smith C.A."/>
            <person name="Ahrendt S."/>
            <person name="Andreopoulos W."/>
            <person name="He G."/>
            <person name="LaButti K."/>
            <person name="Lipzen A."/>
            <person name="Ng V."/>
            <person name="Riley R."/>
            <person name="Sandor L."/>
            <person name="Barry K."/>
            <person name="Martinez A.T."/>
            <person name="Xiao Y."/>
            <person name="Gibbons J.G."/>
            <person name="Terashima K."/>
            <person name="Hibbett D.S."/>
            <person name="Grigoriev I.V."/>
        </authorList>
    </citation>
    <scope>NUCLEOTIDE SEQUENCE</scope>
    <source>
        <strain evidence="2">ET3784</strain>
    </source>
</reference>
<keyword evidence="3" id="KW-1185">Reference proteome</keyword>
<protein>
    <submittedName>
        <fullName evidence="2">Uncharacterized protein</fullName>
    </submittedName>
</protein>
<evidence type="ECO:0000313" key="3">
    <source>
        <dbReference type="Proteomes" id="UP001176059"/>
    </source>
</evidence>
<feature type="transmembrane region" description="Helical" evidence="1">
    <location>
        <begin position="6"/>
        <end position="24"/>
    </location>
</feature>
<gene>
    <name evidence="2" type="ORF">DFJ43DRAFT_1079296</name>
</gene>
<keyword evidence="1" id="KW-0472">Membrane</keyword>
<keyword evidence="1" id="KW-0812">Transmembrane</keyword>
<accession>A0AA38JHV3</accession>
<sequence>MLAIQFLFVIATIIDVVILGYCPFESLRSRLVEILLRPAGCSRRWVSKSSWLSFIPTSQLIHFVKLEIVPRRKHFVCRAWDRTMSFYVTLRR</sequence>
<dbReference type="Proteomes" id="UP001176059">
    <property type="component" value="Unassembled WGS sequence"/>
</dbReference>
<reference evidence="2" key="2">
    <citation type="journal article" date="2023" name="Proc. Natl. Acad. Sci. U.S.A.">
        <title>A global phylogenomic analysis of the shiitake genus Lentinula.</title>
        <authorList>
            <person name="Sierra-Patev S."/>
            <person name="Min B."/>
            <person name="Naranjo-Ortiz M."/>
            <person name="Looney B."/>
            <person name="Konkel Z."/>
            <person name="Slot J.C."/>
            <person name="Sakamoto Y."/>
            <person name="Steenwyk J.L."/>
            <person name="Rokas A."/>
            <person name="Carro J."/>
            <person name="Camarero S."/>
            <person name="Ferreira P."/>
            <person name="Molpeceres G."/>
            <person name="Ruiz-Duenas F.J."/>
            <person name="Serrano A."/>
            <person name="Henrissat B."/>
            <person name="Drula E."/>
            <person name="Hughes K.W."/>
            <person name="Mata J.L."/>
            <person name="Ishikawa N.K."/>
            <person name="Vargas-Isla R."/>
            <person name="Ushijima S."/>
            <person name="Smith C.A."/>
            <person name="Donoghue J."/>
            <person name="Ahrendt S."/>
            <person name="Andreopoulos W."/>
            <person name="He G."/>
            <person name="LaButti K."/>
            <person name="Lipzen A."/>
            <person name="Ng V."/>
            <person name="Riley R."/>
            <person name="Sandor L."/>
            <person name="Barry K."/>
            <person name="Martinez A.T."/>
            <person name="Xiao Y."/>
            <person name="Gibbons J.G."/>
            <person name="Terashima K."/>
            <person name="Grigoriev I.V."/>
            <person name="Hibbett D."/>
        </authorList>
    </citation>
    <scope>NUCLEOTIDE SEQUENCE</scope>
    <source>
        <strain evidence="2">ET3784</strain>
    </source>
</reference>
<evidence type="ECO:0000313" key="2">
    <source>
        <dbReference type="EMBL" id="KAJ3731518.1"/>
    </source>
</evidence>
<dbReference type="AlphaFoldDB" id="A0AA38JHV3"/>
<proteinExistence type="predicted"/>
<comment type="caution">
    <text evidence="2">The sequence shown here is derived from an EMBL/GenBank/DDBJ whole genome shotgun (WGS) entry which is preliminary data.</text>
</comment>
<dbReference type="EMBL" id="JANVFO010000030">
    <property type="protein sequence ID" value="KAJ3731518.1"/>
    <property type="molecule type" value="Genomic_DNA"/>
</dbReference>